<name>A0A381QBY6_9ZZZZ</name>
<gene>
    <name evidence="1" type="ORF">METZ01_LOCUS28431</name>
</gene>
<dbReference type="InterPro" id="IPR005583">
    <property type="entry name" value="YaaA"/>
</dbReference>
<dbReference type="GO" id="GO:0005829">
    <property type="term" value="C:cytosol"/>
    <property type="evidence" value="ECO:0007669"/>
    <property type="project" value="TreeGrafter"/>
</dbReference>
<evidence type="ECO:0000313" key="1">
    <source>
        <dbReference type="EMBL" id="SUZ75577.1"/>
    </source>
</evidence>
<dbReference type="EMBL" id="UINC01001250">
    <property type="protein sequence ID" value="SUZ75577.1"/>
    <property type="molecule type" value="Genomic_DNA"/>
</dbReference>
<dbReference type="GO" id="GO:0033194">
    <property type="term" value="P:response to hydroperoxide"/>
    <property type="evidence" value="ECO:0007669"/>
    <property type="project" value="TreeGrafter"/>
</dbReference>
<dbReference type="NCBIfam" id="NF002542">
    <property type="entry name" value="PRK02101.1-3"/>
    <property type="match status" value="1"/>
</dbReference>
<dbReference type="PANTHER" id="PTHR30283">
    <property type="entry name" value="PEROXIDE STRESS RESPONSE PROTEIN YAAA"/>
    <property type="match status" value="1"/>
</dbReference>
<sequence length="265" mass="29941">MLALISPAKKLDAELDPELHPESEPPLGDFTLPRLLDNSQELVDTVKDLGKGRLKALMHLSDTLTDLTHARYERYSTPFSPLNAKQAVFMFRGDTYVGLDADTLSKDDLTYAQHHLGILSGLYGMLRPLDLIQPYRLEMGSKLSTQRGKNLYDFWSSQLTDACNDVTASHENRTVVSLASKEYIRAIQPQDLAGPFVTCHFKEIRDGVPKTIGLLAKRARGRMARFMVQNRVETEDDLKRFEEDGYAFETGLSSDKDLVFVRDRT</sequence>
<accession>A0A381QBY6</accession>
<reference evidence="1" key="1">
    <citation type="submission" date="2018-05" db="EMBL/GenBank/DDBJ databases">
        <authorList>
            <person name="Lanie J.A."/>
            <person name="Ng W.-L."/>
            <person name="Kazmierczak K.M."/>
            <person name="Andrzejewski T.M."/>
            <person name="Davidsen T.M."/>
            <person name="Wayne K.J."/>
            <person name="Tettelin H."/>
            <person name="Glass J.I."/>
            <person name="Rusch D."/>
            <person name="Podicherti R."/>
            <person name="Tsui H.-C.T."/>
            <person name="Winkler M.E."/>
        </authorList>
    </citation>
    <scope>NUCLEOTIDE SEQUENCE</scope>
</reference>
<dbReference type="Pfam" id="PF03883">
    <property type="entry name" value="H2O2_YaaD"/>
    <property type="match status" value="1"/>
</dbReference>
<protein>
    <submittedName>
        <fullName evidence="1">Uncharacterized protein</fullName>
    </submittedName>
</protein>
<dbReference type="AlphaFoldDB" id="A0A381QBY6"/>
<dbReference type="HAMAP" id="MF_00652">
    <property type="entry name" value="UPF0246"/>
    <property type="match status" value="1"/>
</dbReference>
<organism evidence="1">
    <name type="scientific">marine metagenome</name>
    <dbReference type="NCBI Taxonomy" id="408172"/>
    <lineage>
        <taxon>unclassified sequences</taxon>
        <taxon>metagenomes</taxon>
        <taxon>ecological metagenomes</taxon>
    </lineage>
</organism>
<proteinExistence type="inferred from homology"/>
<dbReference type="PANTHER" id="PTHR30283:SF4">
    <property type="entry name" value="PEROXIDE STRESS RESISTANCE PROTEIN YAAA"/>
    <property type="match status" value="1"/>
</dbReference>